<feature type="domain" description="Late embryogenesis abundant protein LEA-2 subgroup" evidence="6">
    <location>
        <begin position="106"/>
        <end position="207"/>
    </location>
</feature>
<comment type="subcellular location">
    <subcellularLocation>
        <location evidence="1">Membrane</location>
        <topology evidence="1">Single-pass membrane protein</topology>
    </subcellularLocation>
</comment>
<keyword evidence="3 5" id="KW-1133">Transmembrane helix</keyword>
<evidence type="ECO:0000256" key="2">
    <source>
        <dbReference type="ARBA" id="ARBA00022692"/>
    </source>
</evidence>
<evidence type="ECO:0000313" key="8">
    <source>
        <dbReference type="Proteomes" id="UP001419268"/>
    </source>
</evidence>
<dbReference type="PANTHER" id="PTHR31234:SF65">
    <property type="entry name" value="LATE EMBRYOGENESIS ABUNDANT PROTEIN, LEA_2 SUBGROUP"/>
    <property type="match status" value="1"/>
</dbReference>
<dbReference type="GO" id="GO:0016020">
    <property type="term" value="C:membrane"/>
    <property type="evidence" value="ECO:0007669"/>
    <property type="project" value="UniProtKB-SubCell"/>
</dbReference>
<organism evidence="7 8">
    <name type="scientific">Stephania cephalantha</name>
    <dbReference type="NCBI Taxonomy" id="152367"/>
    <lineage>
        <taxon>Eukaryota</taxon>
        <taxon>Viridiplantae</taxon>
        <taxon>Streptophyta</taxon>
        <taxon>Embryophyta</taxon>
        <taxon>Tracheophyta</taxon>
        <taxon>Spermatophyta</taxon>
        <taxon>Magnoliopsida</taxon>
        <taxon>Ranunculales</taxon>
        <taxon>Menispermaceae</taxon>
        <taxon>Menispermoideae</taxon>
        <taxon>Cissampelideae</taxon>
        <taxon>Stephania</taxon>
    </lineage>
</organism>
<evidence type="ECO:0000256" key="4">
    <source>
        <dbReference type="ARBA" id="ARBA00023136"/>
    </source>
</evidence>
<comment type="caution">
    <text evidence="7">The sequence shown here is derived from an EMBL/GenBank/DDBJ whole genome shotgun (WGS) entry which is preliminary data.</text>
</comment>
<evidence type="ECO:0000256" key="1">
    <source>
        <dbReference type="ARBA" id="ARBA00004167"/>
    </source>
</evidence>
<name>A0AAP0HSW3_9MAGN</name>
<dbReference type="InterPro" id="IPR044839">
    <property type="entry name" value="NDR1-like"/>
</dbReference>
<dbReference type="Proteomes" id="UP001419268">
    <property type="component" value="Unassembled WGS sequence"/>
</dbReference>
<dbReference type="AlphaFoldDB" id="A0AAP0HSW3"/>
<keyword evidence="8" id="KW-1185">Reference proteome</keyword>
<evidence type="ECO:0000256" key="5">
    <source>
        <dbReference type="SAM" id="Phobius"/>
    </source>
</evidence>
<evidence type="ECO:0000256" key="3">
    <source>
        <dbReference type="ARBA" id="ARBA00022989"/>
    </source>
</evidence>
<dbReference type="InterPro" id="IPR004864">
    <property type="entry name" value="LEA_2"/>
</dbReference>
<dbReference type="GO" id="GO:0098542">
    <property type="term" value="P:defense response to other organism"/>
    <property type="evidence" value="ECO:0007669"/>
    <property type="project" value="InterPro"/>
</dbReference>
<dbReference type="EMBL" id="JBBNAG010000011">
    <property type="protein sequence ID" value="KAK9094455.1"/>
    <property type="molecule type" value="Genomic_DNA"/>
</dbReference>
<reference evidence="7 8" key="1">
    <citation type="submission" date="2024-01" db="EMBL/GenBank/DDBJ databases">
        <title>Genome assemblies of Stephania.</title>
        <authorList>
            <person name="Yang L."/>
        </authorList>
    </citation>
    <scope>NUCLEOTIDE SEQUENCE [LARGE SCALE GENOMIC DNA]</scope>
    <source>
        <strain evidence="7">JXDWG</strain>
        <tissue evidence="7">Leaf</tissue>
    </source>
</reference>
<dbReference type="Pfam" id="PF03168">
    <property type="entry name" value="LEA_2"/>
    <property type="match status" value="1"/>
</dbReference>
<keyword evidence="2 5" id="KW-0812">Transmembrane</keyword>
<evidence type="ECO:0000313" key="7">
    <source>
        <dbReference type="EMBL" id="KAK9094455.1"/>
    </source>
</evidence>
<sequence>MAIAQADQVIPLTFAWSPQNTSTTDEENGMVHVSKHPLKHNRCIKCCGCCTAALLSITVVVIVLALTVFHVKDPQIWINGVTIGDVKYISGTIIPDPSANITIDVHVSVKNPNFVSFRYDNGTTTLFYHKTKVGESKTPAGVAKARRTGQMNLSLKLVTARMLGEEEALGSEIRSGAMIISSYTYLDGRVKILGAFKKSVNLRMNCTVTVNTTSMQLQGQNCVHKLSF</sequence>
<gene>
    <name evidence="7" type="ORF">Scep_025924</name>
</gene>
<accession>A0AAP0HSW3</accession>
<proteinExistence type="predicted"/>
<dbReference type="SUPFAM" id="SSF117070">
    <property type="entry name" value="LEA14-like"/>
    <property type="match status" value="1"/>
</dbReference>
<dbReference type="PANTHER" id="PTHR31234">
    <property type="entry name" value="LATE EMBRYOGENESIS ABUNDANT (LEA) HYDROXYPROLINE-RICH GLYCOPROTEIN FAMILY"/>
    <property type="match status" value="1"/>
</dbReference>
<dbReference type="Gene3D" id="2.60.40.1820">
    <property type="match status" value="1"/>
</dbReference>
<feature type="transmembrane region" description="Helical" evidence="5">
    <location>
        <begin position="46"/>
        <end position="69"/>
    </location>
</feature>
<evidence type="ECO:0000259" key="6">
    <source>
        <dbReference type="Pfam" id="PF03168"/>
    </source>
</evidence>
<protein>
    <recommendedName>
        <fullName evidence="6">Late embryogenesis abundant protein LEA-2 subgroup domain-containing protein</fullName>
    </recommendedName>
</protein>
<keyword evidence="4 5" id="KW-0472">Membrane</keyword>